<evidence type="ECO:0000256" key="3">
    <source>
        <dbReference type="ARBA" id="ARBA00012408"/>
    </source>
</evidence>
<evidence type="ECO:0000256" key="13">
    <source>
        <dbReference type="ARBA" id="ARBA00025746"/>
    </source>
</evidence>
<comment type="catalytic activity">
    <reaction evidence="19">
        <text>S-sulfanyl-L-cysteinyl-[SoxY protein] + thiosulfate + 2 Fe(III)-[cytochrome c] = S-(2-sulfodisulfanyl)-L-cysteinyl-[SoxY protein] + 2 Fe(II)-[cytochrome c] + 2 H(+)</text>
        <dbReference type="Rhea" id="RHEA:51224"/>
        <dbReference type="Rhea" id="RHEA-COMP:10350"/>
        <dbReference type="Rhea" id="RHEA-COMP:14399"/>
        <dbReference type="Rhea" id="RHEA-COMP:14689"/>
        <dbReference type="Rhea" id="RHEA-COMP:14690"/>
        <dbReference type="ChEBI" id="CHEBI:15378"/>
        <dbReference type="ChEBI" id="CHEBI:29033"/>
        <dbReference type="ChEBI" id="CHEBI:29034"/>
        <dbReference type="ChEBI" id="CHEBI:33542"/>
        <dbReference type="ChEBI" id="CHEBI:61963"/>
        <dbReference type="ChEBI" id="CHEBI:140664"/>
        <dbReference type="EC" id="2.8.5.2"/>
    </reaction>
</comment>
<keyword evidence="9 23" id="KW-0732">Signal</keyword>
<dbReference type="NCBIfam" id="TIGR04484">
    <property type="entry name" value="thiosulf_SoxA"/>
    <property type="match status" value="1"/>
</dbReference>
<dbReference type="InterPro" id="IPR025710">
    <property type="entry name" value="SoxA"/>
</dbReference>
<dbReference type="InterPro" id="IPR036909">
    <property type="entry name" value="Cyt_c-like_dom_sf"/>
</dbReference>
<dbReference type="InterPro" id="IPR009056">
    <property type="entry name" value="Cyt_c-like_dom"/>
</dbReference>
<dbReference type="RefSeq" id="WP_187076416.1">
    <property type="nucleotide sequence ID" value="NZ_JACORT010000004.1"/>
</dbReference>
<sequence>MRRAAAVLALVLLGCAAPPAADTRRSGFEDMGASTQAMQRDDAQNPAMLWVQDGEQLWTRGERSCAACHGDPKGMRGVAARYPAWDATLRRPVDLATRINLCRQRHQQQPALPPEHGDLLALEAFLALQSRGTTIRPDEDARLQTFLARGEAAWRQRIGQLELSCAQCHDERAGGRLGPARIPQGHATGYPLYRLEWQSLGSLGRRIRGCMTGVRAEPFAYGSVEMTELELYLARRAMGMPWEGPAVRP</sequence>
<dbReference type="GO" id="GO:0070069">
    <property type="term" value="C:cytochrome complex"/>
    <property type="evidence" value="ECO:0007669"/>
    <property type="project" value="InterPro"/>
</dbReference>
<evidence type="ECO:0000256" key="20">
    <source>
        <dbReference type="PIRSR" id="PIRSR038455-1"/>
    </source>
</evidence>
<dbReference type="GO" id="GO:0009055">
    <property type="term" value="F:electron transfer activity"/>
    <property type="evidence" value="ECO:0007669"/>
    <property type="project" value="InterPro"/>
</dbReference>
<keyword evidence="8 22" id="KW-0479">Metal-binding</keyword>
<evidence type="ECO:0000256" key="16">
    <source>
        <dbReference type="ARBA" id="ARBA00032236"/>
    </source>
</evidence>
<evidence type="ECO:0000256" key="11">
    <source>
        <dbReference type="ARBA" id="ARBA00022982"/>
    </source>
</evidence>
<protein>
    <recommendedName>
        <fullName evidence="4">L-cysteine S-thiosulfotransferase subunit SoxA</fullName>
        <ecNumber evidence="3">2.8.5.2</ecNumber>
    </recommendedName>
    <alternativeName>
        <fullName evidence="16">Protein SoxA</fullName>
    </alternativeName>
    <alternativeName>
        <fullName evidence="17">SoxAX cytochrome complex subunit A</fullName>
    </alternativeName>
    <alternativeName>
        <fullName evidence="15">Sulfur oxidizing protein A</fullName>
    </alternativeName>
    <alternativeName>
        <fullName evidence="14">Thiosulfate-oxidizing multienzyme system protein SoxA</fullName>
    </alternativeName>
</protein>
<feature type="binding site" description="covalent" evidence="21">
    <location>
        <position position="206"/>
    </location>
    <ligand>
        <name>heme c</name>
        <dbReference type="ChEBI" id="CHEBI:61717"/>
        <label>2</label>
    </ligand>
</feature>
<dbReference type="GO" id="GO:0042597">
    <property type="term" value="C:periplasmic space"/>
    <property type="evidence" value="ECO:0007669"/>
    <property type="project" value="UniProtKB-SubCell"/>
</dbReference>
<feature type="binding site" description="covalent" evidence="21">
    <location>
        <position position="65"/>
    </location>
    <ligand>
        <name>heme c</name>
        <dbReference type="ChEBI" id="CHEBI:61717"/>
        <label>1</label>
    </ligand>
</feature>
<feature type="chain" id="PRO_5036965726" description="L-cysteine S-thiosulfotransferase subunit SoxA" evidence="23">
    <location>
        <begin position="21"/>
        <end position="249"/>
    </location>
</feature>
<evidence type="ECO:0000256" key="17">
    <source>
        <dbReference type="ARBA" id="ARBA00032318"/>
    </source>
</evidence>
<dbReference type="Gene3D" id="1.10.760.10">
    <property type="entry name" value="Cytochrome c-like domain"/>
    <property type="match status" value="2"/>
</dbReference>
<keyword evidence="11" id="KW-0249">Electron transport</keyword>
<evidence type="ECO:0000259" key="24">
    <source>
        <dbReference type="Pfam" id="PF21342"/>
    </source>
</evidence>
<keyword evidence="5" id="KW-0813">Transport</keyword>
<feature type="signal peptide" evidence="23">
    <location>
        <begin position="1"/>
        <end position="20"/>
    </location>
</feature>
<dbReference type="AlphaFoldDB" id="A0A923SF78"/>
<feature type="domain" description="Cytochrome c" evidence="24">
    <location>
        <begin position="54"/>
        <end position="135"/>
    </location>
</feature>
<name>A0A923SF78_9BURK</name>
<comment type="subunit">
    <text evidence="2">Heterodimer of SoxA and SoxX.</text>
</comment>
<feature type="binding site" description="covalent" evidence="21">
    <location>
        <position position="168"/>
    </location>
    <ligand>
        <name>heme c</name>
        <dbReference type="ChEBI" id="CHEBI:61717"/>
        <label>2</label>
    </ligand>
</feature>
<feature type="binding site" description="axial binding residue" evidence="22">
    <location>
        <position position="102"/>
    </location>
    <ligand>
        <name>heme c</name>
        <dbReference type="ChEBI" id="CHEBI:61717"/>
        <label>1</label>
    </ligand>
    <ligandPart>
        <name>Fe</name>
        <dbReference type="ChEBI" id="CHEBI:18248"/>
    </ligandPart>
</feature>
<feature type="active site" description="Cysteine persulfide intermediate" evidence="20">
    <location>
        <position position="210"/>
    </location>
</feature>
<evidence type="ECO:0000256" key="1">
    <source>
        <dbReference type="ARBA" id="ARBA00004418"/>
    </source>
</evidence>
<dbReference type="EMBL" id="JACORT010000004">
    <property type="protein sequence ID" value="MBC5783672.1"/>
    <property type="molecule type" value="Genomic_DNA"/>
</dbReference>
<dbReference type="SUPFAM" id="SSF46626">
    <property type="entry name" value="Cytochrome c"/>
    <property type="match status" value="2"/>
</dbReference>
<evidence type="ECO:0000256" key="5">
    <source>
        <dbReference type="ARBA" id="ARBA00022448"/>
    </source>
</evidence>
<keyword evidence="26" id="KW-1185">Reference proteome</keyword>
<evidence type="ECO:0000256" key="6">
    <source>
        <dbReference type="ARBA" id="ARBA00022617"/>
    </source>
</evidence>
<evidence type="ECO:0000256" key="15">
    <source>
        <dbReference type="ARBA" id="ARBA00030833"/>
    </source>
</evidence>
<dbReference type="GO" id="GO:0019417">
    <property type="term" value="P:sulfur oxidation"/>
    <property type="evidence" value="ECO:0007669"/>
    <property type="project" value="InterPro"/>
</dbReference>
<evidence type="ECO:0000256" key="21">
    <source>
        <dbReference type="PIRSR" id="PIRSR038455-2"/>
    </source>
</evidence>
<comment type="cofactor">
    <cofactor evidence="21">
        <name>heme</name>
        <dbReference type="ChEBI" id="CHEBI:30413"/>
    </cofactor>
    <text evidence="21">Binds 2 heme groups per subunit.</text>
</comment>
<evidence type="ECO:0000256" key="14">
    <source>
        <dbReference type="ARBA" id="ARBA00030174"/>
    </source>
</evidence>
<evidence type="ECO:0000313" key="25">
    <source>
        <dbReference type="EMBL" id="MBC5783672.1"/>
    </source>
</evidence>
<comment type="catalytic activity">
    <reaction evidence="18">
        <text>L-cysteinyl-[SoxY protein] + thiosulfate + 2 Fe(III)-[cytochrome c] = S-sulfosulfanyl-L-cysteinyl-[SoxY protein] + 2 Fe(II)-[cytochrome c] + 2 H(+)</text>
        <dbReference type="Rhea" id="RHEA:56720"/>
        <dbReference type="Rhea" id="RHEA-COMP:10350"/>
        <dbReference type="Rhea" id="RHEA-COMP:14328"/>
        <dbReference type="Rhea" id="RHEA-COMP:14399"/>
        <dbReference type="Rhea" id="RHEA-COMP:14691"/>
        <dbReference type="ChEBI" id="CHEBI:15378"/>
        <dbReference type="ChEBI" id="CHEBI:29033"/>
        <dbReference type="ChEBI" id="CHEBI:29034"/>
        <dbReference type="ChEBI" id="CHEBI:29950"/>
        <dbReference type="ChEBI" id="CHEBI:33542"/>
        <dbReference type="ChEBI" id="CHEBI:139321"/>
        <dbReference type="EC" id="2.8.5.2"/>
    </reaction>
</comment>
<proteinExistence type="inferred from homology"/>
<evidence type="ECO:0000256" key="9">
    <source>
        <dbReference type="ARBA" id="ARBA00022729"/>
    </source>
</evidence>
<feature type="binding site" description="axial binding residue" evidence="22">
    <location>
        <position position="69"/>
    </location>
    <ligand>
        <name>heme c</name>
        <dbReference type="ChEBI" id="CHEBI:61717"/>
        <label>1</label>
    </ligand>
    <ligandPart>
        <name>Fe</name>
        <dbReference type="ChEBI" id="CHEBI:18248"/>
    </ligandPart>
</feature>
<evidence type="ECO:0000256" key="23">
    <source>
        <dbReference type="SAM" id="SignalP"/>
    </source>
</evidence>
<evidence type="ECO:0000256" key="22">
    <source>
        <dbReference type="PIRSR" id="PIRSR038455-3"/>
    </source>
</evidence>
<evidence type="ECO:0000256" key="8">
    <source>
        <dbReference type="ARBA" id="ARBA00022723"/>
    </source>
</evidence>
<evidence type="ECO:0000256" key="19">
    <source>
        <dbReference type="ARBA" id="ARBA00048423"/>
    </source>
</evidence>
<dbReference type="GO" id="GO:0016669">
    <property type="term" value="F:oxidoreductase activity, acting on a sulfur group of donors, cytochrome as acceptor"/>
    <property type="evidence" value="ECO:0007669"/>
    <property type="project" value="InterPro"/>
</dbReference>
<evidence type="ECO:0000256" key="2">
    <source>
        <dbReference type="ARBA" id="ARBA00011530"/>
    </source>
</evidence>
<evidence type="ECO:0000256" key="10">
    <source>
        <dbReference type="ARBA" id="ARBA00022764"/>
    </source>
</evidence>
<comment type="similarity">
    <text evidence="13">Belongs to the SoxA family.</text>
</comment>
<feature type="domain" description="Cytochrome c" evidence="24">
    <location>
        <begin position="149"/>
        <end position="241"/>
    </location>
</feature>
<evidence type="ECO:0000313" key="26">
    <source>
        <dbReference type="Proteomes" id="UP000608513"/>
    </source>
</evidence>
<evidence type="ECO:0000256" key="4">
    <source>
        <dbReference type="ARBA" id="ARBA00019364"/>
    </source>
</evidence>
<feature type="binding site" description="axial binding residue" evidence="22">
    <location>
        <position position="169"/>
    </location>
    <ligand>
        <name>heme c</name>
        <dbReference type="ChEBI" id="CHEBI:61717"/>
        <label>2</label>
    </ligand>
    <ligandPart>
        <name>Fe</name>
        <dbReference type="ChEBI" id="CHEBI:18248"/>
    </ligandPart>
</feature>
<dbReference type="GO" id="GO:0020037">
    <property type="term" value="F:heme binding"/>
    <property type="evidence" value="ECO:0007669"/>
    <property type="project" value="InterPro"/>
</dbReference>
<evidence type="ECO:0000256" key="12">
    <source>
        <dbReference type="ARBA" id="ARBA00023004"/>
    </source>
</evidence>
<dbReference type="Pfam" id="PF21342">
    <property type="entry name" value="SoxA-TsdA_cyt-c"/>
    <property type="match status" value="2"/>
</dbReference>
<organism evidence="25 26">
    <name type="scientific">Ramlibacter cellulosilyticus</name>
    <dbReference type="NCBI Taxonomy" id="2764187"/>
    <lineage>
        <taxon>Bacteria</taxon>
        <taxon>Pseudomonadati</taxon>
        <taxon>Pseudomonadota</taxon>
        <taxon>Betaproteobacteria</taxon>
        <taxon>Burkholderiales</taxon>
        <taxon>Comamonadaceae</taxon>
        <taxon>Ramlibacter</taxon>
    </lineage>
</organism>
<accession>A0A923SF78</accession>
<evidence type="ECO:0000256" key="18">
    <source>
        <dbReference type="ARBA" id="ARBA00048077"/>
    </source>
</evidence>
<dbReference type="PIRSF" id="PIRSF038455">
    <property type="entry name" value="SoxA"/>
    <property type="match status" value="1"/>
</dbReference>
<dbReference type="GO" id="GO:0016740">
    <property type="term" value="F:transferase activity"/>
    <property type="evidence" value="ECO:0007669"/>
    <property type="project" value="UniProtKB-KW"/>
</dbReference>
<dbReference type="EC" id="2.8.5.2" evidence="3"/>
<reference evidence="25" key="1">
    <citation type="submission" date="2020-08" db="EMBL/GenBank/DDBJ databases">
        <title>Ramlibacter sp. USB13 16S ribosomal RNA gene genome sequencing and assembly.</title>
        <authorList>
            <person name="Kang M."/>
        </authorList>
    </citation>
    <scope>NUCLEOTIDE SEQUENCE</scope>
    <source>
        <strain evidence="25">USB13</strain>
    </source>
</reference>
<feature type="binding site" description="covalent" evidence="21">
    <location>
        <position position="68"/>
    </location>
    <ligand>
        <name>heme c</name>
        <dbReference type="ChEBI" id="CHEBI:61717"/>
        <label>1</label>
    </ligand>
</feature>
<comment type="caution">
    <text evidence="25">The sequence shown here is derived from an EMBL/GenBank/DDBJ whole genome shotgun (WGS) entry which is preliminary data.</text>
</comment>
<keyword evidence="6 21" id="KW-0349">Heme</keyword>
<keyword evidence="10" id="KW-0574">Periplasm</keyword>
<feature type="binding site" description="axial binding residue" evidence="22">
    <location>
        <position position="210"/>
    </location>
    <ligand>
        <name>heme c</name>
        <dbReference type="ChEBI" id="CHEBI:61717"/>
        <label>2</label>
    </ligand>
    <ligandPart>
        <name>Fe</name>
        <dbReference type="ChEBI" id="CHEBI:18248"/>
    </ligandPart>
</feature>
<feature type="binding site" description="covalent" evidence="21">
    <location>
        <position position="165"/>
    </location>
    <ligand>
        <name>heme c</name>
        <dbReference type="ChEBI" id="CHEBI:61717"/>
        <label>2</label>
    </ligand>
</feature>
<comment type="subcellular location">
    <subcellularLocation>
        <location evidence="1">Periplasm</location>
    </subcellularLocation>
</comment>
<dbReference type="Proteomes" id="UP000608513">
    <property type="component" value="Unassembled WGS sequence"/>
</dbReference>
<dbReference type="GO" id="GO:0046872">
    <property type="term" value="F:metal ion binding"/>
    <property type="evidence" value="ECO:0007669"/>
    <property type="project" value="UniProtKB-KW"/>
</dbReference>
<keyword evidence="7" id="KW-0808">Transferase</keyword>
<gene>
    <name evidence="25" type="primary">soxA</name>
    <name evidence="25" type="ORF">H8N03_12010</name>
</gene>
<dbReference type="PROSITE" id="PS51257">
    <property type="entry name" value="PROKAR_LIPOPROTEIN"/>
    <property type="match status" value="1"/>
</dbReference>
<evidence type="ECO:0000256" key="7">
    <source>
        <dbReference type="ARBA" id="ARBA00022679"/>
    </source>
</evidence>
<keyword evidence="12 22" id="KW-0408">Iron</keyword>